<dbReference type="VEuPathDB" id="FungiDB:AB675_2332"/>
<evidence type="ECO:0000256" key="1">
    <source>
        <dbReference type="ARBA" id="ARBA00010322"/>
    </source>
</evidence>
<dbReference type="GO" id="GO:0050660">
    <property type="term" value="F:flavin adenine dinucleotide binding"/>
    <property type="evidence" value="ECO:0007669"/>
    <property type="project" value="InterPro"/>
</dbReference>
<keyword evidence="9" id="KW-1185">Reference proteome</keyword>
<name>A0A0N1HAN7_9EURO</name>
<dbReference type="Pfam" id="PF05199">
    <property type="entry name" value="GMC_oxred_C"/>
    <property type="match status" value="1"/>
</dbReference>
<evidence type="ECO:0000256" key="3">
    <source>
        <dbReference type="ARBA" id="ARBA00022741"/>
    </source>
</evidence>
<dbReference type="InterPro" id="IPR000172">
    <property type="entry name" value="GMC_OxRdtase_N"/>
</dbReference>
<comment type="similarity">
    <text evidence="2">Belongs to the GMC oxidoreductase family.</text>
</comment>
<dbReference type="GO" id="GO:0016614">
    <property type="term" value="F:oxidoreductase activity, acting on CH-OH group of donors"/>
    <property type="evidence" value="ECO:0007669"/>
    <property type="project" value="InterPro"/>
</dbReference>
<reference evidence="8 9" key="1">
    <citation type="submission" date="2015-06" db="EMBL/GenBank/DDBJ databases">
        <title>Draft genome of the ant-associated black yeast Phialophora attae CBS 131958.</title>
        <authorList>
            <person name="Moreno L.F."/>
            <person name="Stielow B.J."/>
            <person name="de Hoog S."/>
            <person name="Vicente V.A."/>
            <person name="Weiss V.A."/>
            <person name="de Vries M."/>
            <person name="Cruz L.M."/>
            <person name="Souza E.M."/>
        </authorList>
    </citation>
    <scope>NUCLEOTIDE SEQUENCE [LARGE SCALE GENOMIC DNA]</scope>
    <source>
        <strain evidence="8 9">CBS 131958</strain>
    </source>
</reference>
<organism evidence="8 9">
    <name type="scientific">Cyphellophora attinorum</name>
    <dbReference type="NCBI Taxonomy" id="1664694"/>
    <lineage>
        <taxon>Eukaryota</taxon>
        <taxon>Fungi</taxon>
        <taxon>Dikarya</taxon>
        <taxon>Ascomycota</taxon>
        <taxon>Pezizomycotina</taxon>
        <taxon>Eurotiomycetes</taxon>
        <taxon>Chaetothyriomycetidae</taxon>
        <taxon>Chaetothyriales</taxon>
        <taxon>Cyphellophoraceae</taxon>
        <taxon>Cyphellophora</taxon>
    </lineage>
</organism>
<dbReference type="SUPFAM" id="SSF54373">
    <property type="entry name" value="FAD-linked reductases, C-terminal domain"/>
    <property type="match status" value="1"/>
</dbReference>
<dbReference type="Pfam" id="PF00732">
    <property type="entry name" value="GMC_oxred_N"/>
    <property type="match status" value="1"/>
</dbReference>
<dbReference type="EMBL" id="LFJN01000002">
    <property type="protein sequence ID" value="KPI45142.1"/>
    <property type="molecule type" value="Genomic_DNA"/>
</dbReference>
<evidence type="ECO:0000256" key="2">
    <source>
        <dbReference type="ARBA" id="ARBA00010790"/>
    </source>
</evidence>
<dbReference type="Proteomes" id="UP000038010">
    <property type="component" value="Unassembled WGS sequence"/>
</dbReference>
<dbReference type="InterPro" id="IPR012132">
    <property type="entry name" value="GMC_OxRdtase"/>
</dbReference>
<dbReference type="SUPFAM" id="SSF52540">
    <property type="entry name" value="P-loop containing nucleoside triphosphate hydrolases"/>
    <property type="match status" value="1"/>
</dbReference>
<dbReference type="OrthoDB" id="269227at2759"/>
<dbReference type="PANTHER" id="PTHR11552">
    <property type="entry name" value="GLUCOSE-METHANOL-CHOLINE GMC OXIDOREDUCTASE"/>
    <property type="match status" value="1"/>
</dbReference>
<comment type="similarity">
    <text evidence="1">Belongs to the AFG1 ATPase family.</text>
</comment>
<sequence length="1061" mass="116329">MGGRLWGSLLVFLTGAQRKKVSNRTPLGFDQNDPFNERLQSVGLLGSHFGMIDVPATYASWSTEVLKLADMYKDYIVLGGGTAGLTIASRLAEKHTVAVIEAGGFYETENSNLTEVPSNDVLYLGKKPLWQNPFVDWNQYTTPQAGLNGESVLFSQGHTLGGGSARNFMWYQRGCETVYDQWAKLTGDASWSWKNFDPFMKKAAQFTPTTAVVDVPSIGGAKSEKTPMWDLKDWDPRGGPLQVAHPEFLQPSGRHIVAGLSELGFEQKPGMVNGDILGWTNAVTTIDPKTRTRSTSSTSYLRDSMRKNFNLHVFTHTLGKKILFDSDKKAYGVQLETFGAGSGSKSFSLNATNEIIVSAGVFRSPQLLMASGIGPKETLVANGIQVLSDLPGVGQNMMDHIWTGITHEVNVPTIAYLGDPAFAAAQTAEYNAHRTGMHTNPGGTIISFEKLPIGTISDSTRQDLDEAFGGDWPDVEYFAIGAYTSTNDDYLLSAPDVRNYTAMAASVTAPFSRGNVTINSTNTSDHPIVNPAWITDPRDMEVFIAAFKRVRELFKTESLKQILIGDEIYPGANVTTDAQIEASIRRSVSTVYHPACTCKMGGDSDPMAVLDGKARDGSGMSRTSPIWTAYQTLLKTGRLQQNAEQAALATHLGQLQDKLVHGRRWSRLKRNDSESGIYIYGGVGTGKSRIADLFAATLPPEVTRRRTHFFEFMTDIHQRLHVARSKSSFAGDPLVEIGSQIQSESCVLCLDEFQVSDIADAMILKRLFGSFWDRGGIMVSTSNRHPTELYKNGLNRALFVPFIQELQRRCVIFEMKGRHDYRMHGKKQLSRPDVFFLEKEDFRRSLAEALHGSRLQSLSIPVVMQRSIVVDAACPTGSSSASSRLVVSSTFAELCEAFVGATDYHALCNAASTIYLSGLRKFRSDELDVVRRFITLIDVAYEARTRVFCLSTEPILNTFENILLQGGIVKDNNDGDRAPQADALAKMRGALKDQNLTVKGEGGSSSSMMSTFINDVEWSATGLQKASLATGGAGETDVRFAITRAISRLSEMNSDGYGVVD</sequence>
<dbReference type="Pfam" id="PF03969">
    <property type="entry name" value="AFG1_ATPase"/>
    <property type="match status" value="1"/>
</dbReference>
<proteinExistence type="inferred from homology"/>
<dbReference type="SUPFAM" id="SSF51905">
    <property type="entry name" value="FAD/NAD(P)-binding domain"/>
    <property type="match status" value="1"/>
</dbReference>
<evidence type="ECO:0000259" key="6">
    <source>
        <dbReference type="Pfam" id="PF00732"/>
    </source>
</evidence>
<dbReference type="Gene3D" id="3.50.50.60">
    <property type="entry name" value="FAD/NAD(P)-binding domain"/>
    <property type="match status" value="1"/>
</dbReference>
<protein>
    <submittedName>
        <fullName evidence="8">Versicolorin B synthase</fullName>
    </submittedName>
</protein>
<dbReference type="InterPro" id="IPR007867">
    <property type="entry name" value="GMC_OxRtase_C"/>
</dbReference>
<evidence type="ECO:0000256" key="5">
    <source>
        <dbReference type="ARBA" id="ARBA00023180"/>
    </source>
</evidence>
<evidence type="ECO:0000313" key="8">
    <source>
        <dbReference type="EMBL" id="KPI45142.1"/>
    </source>
</evidence>
<dbReference type="GO" id="GO:0005524">
    <property type="term" value="F:ATP binding"/>
    <property type="evidence" value="ECO:0007669"/>
    <property type="project" value="UniProtKB-KW"/>
</dbReference>
<accession>A0A0N1HAN7</accession>
<feature type="domain" description="Glucose-methanol-choline oxidoreductase C-terminal" evidence="7">
    <location>
        <begin position="510"/>
        <end position="615"/>
    </location>
</feature>
<evidence type="ECO:0000256" key="4">
    <source>
        <dbReference type="ARBA" id="ARBA00022840"/>
    </source>
</evidence>
<dbReference type="AlphaFoldDB" id="A0A0N1HAN7"/>
<comment type="caution">
    <text evidence="8">The sequence shown here is derived from an EMBL/GenBank/DDBJ whole genome shotgun (WGS) entry which is preliminary data.</text>
</comment>
<dbReference type="GO" id="GO:0044550">
    <property type="term" value="P:secondary metabolite biosynthetic process"/>
    <property type="evidence" value="ECO:0007669"/>
    <property type="project" value="TreeGrafter"/>
</dbReference>
<dbReference type="Gene3D" id="3.40.50.300">
    <property type="entry name" value="P-loop containing nucleotide triphosphate hydrolases"/>
    <property type="match status" value="1"/>
</dbReference>
<keyword evidence="3" id="KW-0547">Nucleotide-binding</keyword>
<dbReference type="RefSeq" id="XP_018005105.1">
    <property type="nucleotide sequence ID" value="XM_018142296.1"/>
</dbReference>
<dbReference type="InterPro" id="IPR036188">
    <property type="entry name" value="FAD/NAD-bd_sf"/>
</dbReference>
<gene>
    <name evidence="8" type="ORF">AB675_2332</name>
</gene>
<keyword evidence="5" id="KW-0325">Glycoprotein</keyword>
<dbReference type="NCBIfam" id="NF040713">
    <property type="entry name" value="ZapE"/>
    <property type="match status" value="1"/>
</dbReference>
<dbReference type="GO" id="GO:0016887">
    <property type="term" value="F:ATP hydrolysis activity"/>
    <property type="evidence" value="ECO:0007669"/>
    <property type="project" value="InterPro"/>
</dbReference>
<evidence type="ECO:0000313" key="9">
    <source>
        <dbReference type="Proteomes" id="UP000038010"/>
    </source>
</evidence>
<dbReference type="PANTHER" id="PTHR11552:SF138">
    <property type="entry name" value="DEHYDROGENASE PKFF-RELATED"/>
    <property type="match status" value="1"/>
</dbReference>
<keyword evidence="4" id="KW-0067">ATP-binding</keyword>
<dbReference type="InterPro" id="IPR005654">
    <property type="entry name" value="ATPase_AFG1-like"/>
</dbReference>
<dbReference type="GeneID" id="28734176"/>
<dbReference type="Gene3D" id="3.30.560.10">
    <property type="entry name" value="Glucose Oxidase, domain 3"/>
    <property type="match status" value="1"/>
</dbReference>
<evidence type="ECO:0000259" key="7">
    <source>
        <dbReference type="Pfam" id="PF05199"/>
    </source>
</evidence>
<dbReference type="InterPro" id="IPR027417">
    <property type="entry name" value="P-loop_NTPase"/>
</dbReference>
<feature type="domain" description="Glucose-methanol-choline oxidoreductase N-terminal" evidence="6">
    <location>
        <begin position="74"/>
        <end position="401"/>
    </location>
</feature>